<dbReference type="Proteomes" id="UP000309038">
    <property type="component" value="Unassembled WGS sequence"/>
</dbReference>
<evidence type="ECO:0000313" key="2">
    <source>
        <dbReference type="EMBL" id="THG94625.1"/>
    </source>
</evidence>
<evidence type="ECO:0000313" key="3">
    <source>
        <dbReference type="Proteomes" id="UP000309038"/>
    </source>
</evidence>
<feature type="region of interest" description="Disordered" evidence="1">
    <location>
        <begin position="309"/>
        <end position="332"/>
    </location>
</feature>
<sequence length="387" mass="42297">MELLGHRKTFVFWLACCTGKDPLISFFHKPKLLILHGNRIIRDPYPLTRFCEVPVEDKTNYPLCRVLPVEHFPRLRVATPETRARSSPVGSDAWVAAKSGLLASSAWAKGPPKSKAKIVGPSISPALGVGSASAAVSPRLDTNRGRGPQFLQVPNIYAPTPELAAPPGLSRLHTNLSATSLSIPGWEIPPILSRGPSAVGSSGSSGVDSIRATPIAQESPDVQIAGEGLEETMPGFSLYDEREDDLWTMGVPVGVSIEPAADQMLPNLWEDYGKKKPEISKEDIVCQVHGKICAKGICKQRKAQEVEKRQREAERAQRNKVVKPSGWRTASNKGGELTHPYIYSMLKGIDPARVGLLTFKLGNRALRNLARPVNPQYKMRGQPVEER</sequence>
<accession>A0A4S4K9M6</accession>
<evidence type="ECO:0000256" key="1">
    <source>
        <dbReference type="SAM" id="MobiDB-lite"/>
    </source>
</evidence>
<keyword evidence="3" id="KW-1185">Reference proteome</keyword>
<gene>
    <name evidence="2" type="ORF">EW026_g6884</name>
</gene>
<reference evidence="2 3" key="1">
    <citation type="submission" date="2019-02" db="EMBL/GenBank/DDBJ databases">
        <title>Genome sequencing of the rare red list fungi Phlebia centrifuga.</title>
        <authorList>
            <person name="Buettner E."/>
            <person name="Kellner H."/>
        </authorList>
    </citation>
    <scope>NUCLEOTIDE SEQUENCE [LARGE SCALE GENOMIC DNA]</scope>
    <source>
        <strain evidence="2 3">DSM 108282</strain>
    </source>
</reference>
<protein>
    <submittedName>
        <fullName evidence="2">Uncharacterized protein</fullName>
    </submittedName>
</protein>
<organism evidence="2 3">
    <name type="scientific">Hermanssonia centrifuga</name>
    <dbReference type="NCBI Taxonomy" id="98765"/>
    <lineage>
        <taxon>Eukaryota</taxon>
        <taxon>Fungi</taxon>
        <taxon>Dikarya</taxon>
        <taxon>Basidiomycota</taxon>
        <taxon>Agaricomycotina</taxon>
        <taxon>Agaricomycetes</taxon>
        <taxon>Polyporales</taxon>
        <taxon>Meruliaceae</taxon>
        <taxon>Hermanssonia</taxon>
    </lineage>
</organism>
<name>A0A4S4K9M6_9APHY</name>
<proteinExistence type="predicted"/>
<dbReference type="AlphaFoldDB" id="A0A4S4K9M6"/>
<comment type="caution">
    <text evidence="2">The sequence shown here is derived from an EMBL/GenBank/DDBJ whole genome shotgun (WGS) entry which is preliminary data.</text>
</comment>
<dbReference type="EMBL" id="SGPJ01000420">
    <property type="protein sequence ID" value="THG94625.1"/>
    <property type="molecule type" value="Genomic_DNA"/>
</dbReference>